<comment type="caution">
    <text evidence="1">The sequence shown here is derived from an EMBL/GenBank/DDBJ whole genome shotgun (WGS) entry which is preliminary data.</text>
</comment>
<evidence type="ECO:0000313" key="2">
    <source>
        <dbReference type="Proteomes" id="UP001233999"/>
    </source>
</evidence>
<evidence type="ECO:0000313" key="1">
    <source>
        <dbReference type="EMBL" id="KAJ9591873.1"/>
    </source>
</evidence>
<reference evidence="1" key="2">
    <citation type="submission" date="2023-05" db="EMBL/GenBank/DDBJ databases">
        <authorList>
            <person name="Fouks B."/>
        </authorList>
    </citation>
    <scope>NUCLEOTIDE SEQUENCE</scope>
    <source>
        <strain evidence="1">Stay&amp;Tobe</strain>
        <tissue evidence="1">Testes</tissue>
    </source>
</reference>
<protein>
    <submittedName>
        <fullName evidence="1">Uncharacterized protein</fullName>
    </submittedName>
</protein>
<name>A0AAD8A3V3_DIPPU</name>
<gene>
    <name evidence="1" type="ORF">L9F63_001596</name>
</gene>
<sequence>WFSFHFGSNSVFLKFSINSNELLIERYLEAMHIRGVVHLFDAFRNTSYAVTVGLSLVSSMVICGY</sequence>
<dbReference type="EMBL" id="JASPKZ010003854">
    <property type="protein sequence ID" value="KAJ9591873.1"/>
    <property type="molecule type" value="Genomic_DNA"/>
</dbReference>
<reference evidence="1" key="1">
    <citation type="journal article" date="2023" name="IScience">
        <title>Live-bearing cockroach genome reveals convergent evolutionary mechanisms linked to viviparity in insects and beyond.</title>
        <authorList>
            <person name="Fouks B."/>
            <person name="Harrison M.C."/>
            <person name="Mikhailova A.A."/>
            <person name="Marchal E."/>
            <person name="English S."/>
            <person name="Carruthers M."/>
            <person name="Jennings E.C."/>
            <person name="Chiamaka E.L."/>
            <person name="Frigard R.A."/>
            <person name="Pippel M."/>
            <person name="Attardo G.M."/>
            <person name="Benoit J.B."/>
            <person name="Bornberg-Bauer E."/>
            <person name="Tobe S.S."/>
        </authorList>
    </citation>
    <scope>NUCLEOTIDE SEQUENCE</scope>
    <source>
        <strain evidence="1">Stay&amp;Tobe</strain>
    </source>
</reference>
<keyword evidence="2" id="KW-1185">Reference proteome</keyword>
<accession>A0AAD8A3V3</accession>
<organism evidence="1 2">
    <name type="scientific">Diploptera punctata</name>
    <name type="common">Pacific beetle cockroach</name>
    <dbReference type="NCBI Taxonomy" id="6984"/>
    <lineage>
        <taxon>Eukaryota</taxon>
        <taxon>Metazoa</taxon>
        <taxon>Ecdysozoa</taxon>
        <taxon>Arthropoda</taxon>
        <taxon>Hexapoda</taxon>
        <taxon>Insecta</taxon>
        <taxon>Pterygota</taxon>
        <taxon>Neoptera</taxon>
        <taxon>Polyneoptera</taxon>
        <taxon>Dictyoptera</taxon>
        <taxon>Blattodea</taxon>
        <taxon>Blaberoidea</taxon>
        <taxon>Blaberidae</taxon>
        <taxon>Diplopterinae</taxon>
        <taxon>Diploptera</taxon>
    </lineage>
</organism>
<proteinExistence type="predicted"/>
<dbReference type="Proteomes" id="UP001233999">
    <property type="component" value="Unassembled WGS sequence"/>
</dbReference>
<feature type="non-terminal residue" evidence="1">
    <location>
        <position position="65"/>
    </location>
</feature>
<dbReference type="AlphaFoldDB" id="A0AAD8A3V3"/>